<dbReference type="InterPro" id="IPR008896">
    <property type="entry name" value="TIC214"/>
</dbReference>
<comment type="subunit">
    <text evidence="2">Part of the Tic complex.</text>
</comment>
<dbReference type="Pfam" id="PF05758">
    <property type="entry name" value="Ycf1"/>
    <property type="match status" value="1"/>
</dbReference>
<dbReference type="GeneID" id="42270048"/>
<reference evidence="3" key="1">
    <citation type="journal article" date="2019" name="Mitochondrial DNA Part B Resour">
        <title>The complete chloroplast genome of Elytranthe Albida (Loranthaceae), a hemiparasitic shrub.</title>
        <authorList>
            <person name="Guo X."/>
            <person name="Ruan Z."/>
        </authorList>
    </citation>
    <scope>NUCLEOTIDE SEQUENCE</scope>
</reference>
<feature type="transmembrane region" description="Helical" evidence="2">
    <location>
        <begin position="215"/>
        <end position="240"/>
    </location>
</feature>
<dbReference type="EMBL" id="MN175256">
    <property type="protein sequence ID" value="QEV86301.1"/>
    <property type="molecule type" value="Genomic_DNA"/>
</dbReference>
<comment type="similarity">
    <text evidence="2">Belongs to the TIC214 family.</text>
</comment>
<evidence type="ECO:0000256" key="2">
    <source>
        <dbReference type="RuleBase" id="RU364085"/>
    </source>
</evidence>
<keyword evidence="2" id="KW-0653">Protein transport</keyword>
<comment type="subcellular location">
    <subcellularLocation>
        <location evidence="1">Membrane</location>
        <topology evidence="1">Multi-pass membrane protein</topology>
    </subcellularLocation>
    <subcellularLocation>
        <location evidence="2">Plastid</location>
        <location evidence="2">Chloroplast inner membrane</location>
    </subcellularLocation>
</comment>
<dbReference type="RefSeq" id="YP_009708692.1">
    <property type="nucleotide sequence ID" value="NC_045108.1"/>
</dbReference>
<protein>
    <recommendedName>
        <fullName evidence="2">Protein TIC 214</fullName>
    </recommendedName>
    <alternativeName>
        <fullName evidence="2">Translocon at the inner envelope membrane of chloroplasts 214</fullName>
    </alternativeName>
</protein>
<feature type="transmembrane region" description="Helical" evidence="2">
    <location>
        <begin position="87"/>
        <end position="107"/>
    </location>
</feature>
<feature type="transmembrane region" description="Helical" evidence="2">
    <location>
        <begin position="167"/>
        <end position="195"/>
    </location>
</feature>
<keyword evidence="2" id="KW-0472">Membrane</keyword>
<dbReference type="GO" id="GO:0009706">
    <property type="term" value="C:chloroplast inner membrane"/>
    <property type="evidence" value="ECO:0007669"/>
    <property type="project" value="UniProtKB-SubCell"/>
</dbReference>
<dbReference type="PANTHER" id="PTHR33163:SF40">
    <property type="entry name" value="PROTEIN TIC 214"/>
    <property type="match status" value="1"/>
</dbReference>
<keyword evidence="2" id="KW-0812">Transmembrane</keyword>
<feature type="transmembrane region" description="Helical" evidence="2">
    <location>
        <begin position="127"/>
        <end position="147"/>
    </location>
</feature>
<keyword evidence="2" id="KW-0813">Transport</keyword>
<gene>
    <name evidence="3" type="primary">ycf1</name>
    <name evidence="2" type="synonym">TIC214</name>
</gene>
<evidence type="ECO:0000313" key="3">
    <source>
        <dbReference type="EMBL" id="QEV86301.1"/>
    </source>
</evidence>
<keyword evidence="2" id="KW-1133">Transmembrane helix</keyword>
<keyword evidence="2 3" id="KW-0934">Plastid</keyword>
<sequence length="1757" mass="211681">MILKSFLLGNLVSLCMKIINSVVVVGLYYGFLTTFSIGPSYLFLLRAQVMEEREEGTEKKVSAITGFITGQLMMFISIYYAPLHLALGRPHTITVLALPYLLFHFFWNNHKNFLVYGSTTRNSMRNLSIQCIFLNNIIFQFFNHFILPSSMLARLVNIFMFRCNNKMLFVTSSFFGWLIGHILFMKWIVLVLVWIGQNHSIRSNVLIRFRFNKYIMSKLINFMARIFSILLFITCVYHLGRIPSPILTKKLKKTSETKGIQKESQDVFTEEDPFSFSEKRGALDKIDETKEIRLNGKEKTKDELHFKATCYKKKPVYETSYLDENKDNLKLKIRKNNEDKSVLWFEKPLVTLLFDYKRWNHPLRYIKNDRFENAVRNEMSQYFFNTCQSDGKLKISFTYLPSLLTFLEMIQRKISLNESALEILSSNKLYNYWIYTNEYKRNKQTNEAINRIEALDKEYLFLDILEKKTRLCNCDKKKKEYLPKRYDPFLNGPFRETTKKWVSPLIINETFWINKIHGILLTDSREFEQKMSYPFDKKSLLKKRSHLLTLIGEFAKEPTPNFNLKGLILFPKERKRSSEDRDPFLKFLFHVVMTDPNNNHKKPILKKSSGVKGIRKKVSHWSYKLIDELEQQEGGNAEDPLAEDHGIRSRKAKRVIIFTDKQTNTDTYDTYTKQTNDLDQAEEVALIRYSQQSDFRRDIIKGSMRTQRRKTVIRELFQTNIHSPLFLERKDNKLSFLYFEIYELMKFIFLHCISKNAKRKMKEMEKNKPLEYKNKRKEGAWIEIAETWDTILFAQVMRGCLLVTQSILRKYIILPSLIIAKNIGRILLFQSAEWSEDLNQWNREIHVKCTYNGVQLSETEFPKNWLKDGIQIKILFPFYLKPWYRSKLRFLPRNTLKTKRKKEDFCFLTVWGMEADLPFGPPRKRPSFFEPIFKRLENKFRKWKKMSFTSQRFIIMSKERTNFLKNLFFLIIKTKNLSKENKILKFKKKVYKSSQIKKEKDYIQKNSQDLKKDLSTENKMKDLIDKKKKKDSKKRFLTRRICSNKKKNEKRVDLIELKLKKLPKSLSEILKNKNSRVIYDSKFHFLKILKFIKYFMKKIYINIFIFLYISIIKIPSLNAQLFLESIKKSLYKYIYNNKKKKERIDKINKITIQFISTIKKLLNKNSQIIFGLPYFSQTYVCYKLSQIQLSQIKIIYLEKLRYVLQYPGTSVFLRNVITKFFRTQGIFHCDLKFRHKKLLNYEKNKWKNWLKGYYQYDLSPIIWARLVPKKWRNRVNQHSTIKNKALNKEYFYEKSPLIYQEKQSYYEETFLVDQNFKFKKHYGFDLLSYKSINYENKAASSIYMYGSPLQEKLQVKKKKTFINFNTDKIKLLDMVRNIPINNFFKNYRGYDNIIDREKKLNTKYFDCQIFYFSFKKKVDVFDKKFFFYLRICQKKDNETLSRSISNMEFWFLHKFVLLYKDYKIQSWIIPIKSLFFYFSENVKKKRNIKKSKKKKIFISLDGKKHTQYKNNTETELDIFLKRYLLFQLRWDNLIKQKMINNIKVYCLLLRLLNPKEMALSAIRREEMSLDIIQNKFTFTKSMKRGILILEPIRLSVKKNRKFIIYQTISISCFYKSKHQINQRNKIYIYIEKMKINKSIAQHQKMSGNKKENFDDLFVPETLLSPRRCREFRIRICFNLKKKKKIFCNGTNVKHYGILDENKHFDSEKEKLMKLKFFLWPNFRLEDLTCINRYWFDTNNGIRFSMLRIHMYPQLKIF</sequence>
<keyword evidence="2 3" id="KW-0150">Chloroplast</keyword>
<dbReference type="PANTHER" id="PTHR33163">
    <property type="entry name" value="PROTEIN TIC 214-RELATED"/>
    <property type="match status" value="1"/>
</dbReference>
<proteinExistence type="inferred from homology"/>
<feature type="transmembrane region" description="Helical" evidence="2">
    <location>
        <begin position="31"/>
        <end position="49"/>
    </location>
</feature>
<accession>A0A5J6KKT2</accession>
<dbReference type="GO" id="GO:0015031">
    <property type="term" value="P:protein transport"/>
    <property type="evidence" value="ECO:0007669"/>
    <property type="project" value="UniProtKB-KW"/>
</dbReference>
<geneLocation type="chloroplast" evidence="3"/>
<keyword evidence="2" id="KW-1001">Plastid inner membrane</keyword>
<organism evidence="3">
    <name type="scientific">Elytranthe albida</name>
    <dbReference type="NCBI Taxonomy" id="2138330"/>
    <lineage>
        <taxon>Eukaryota</taxon>
        <taxon>Viridiplantae</taxon>
        <taxon>Streptophyta</taxon>
        <taxon>Embryophyta</taxon>
        <taxon>Tracheophyta</taxon>
        <taxon>Spermatophyta</taxon>
        <taxon>Magnoliopsida</taxon>
        <taxon>eudicotyledons</taxon>
        <taxon>Gunneridae</taxon>
        <taxon>Pentapetalae</taxon>
        <taxon>Santalales</taxon>
        <taxon>Loranthaceae</taxon>
        <taxon>Elytrantheae</taxon>
        <taxon>Elytranthe</taxon>
    </lineage>
</organism>
<feature type="transmembrane region" description="Helical" evidence="2">
    <location>
        <begin position="61"/>
        <end position="81"/>
    </location>
</feature>
<name>A0A5J6KKT2_9MAGN</name>
<comment type="function">
    <text evidence="2">Involved in protein precursor import into chloroplasts. May be part of an intermediate translocation complex acting as a protein-conducting channel at the inner envelope.</text>
</comment>
<evidence type="ECO:0000256" key="1">
    <source>
        <dbReference type="ARBA" id="ARBA00004141"/>
    </source>
</evidence>